<dbReference type="AlphaFoldDB" id="A0A2N5VA05"/>
<gene>
    <name evidence="2" type="ORF">PCASD_06030</name>
</gene>
<feature type="compositionally biased region" description="Basic and acidic residues" evidence="1">
    <location>
        <begin position="58"/>
        <end position="72"/>
    </location>
</feature>
<comment type="caution">
    <text evidence="2">The sequence shown here is derived from an EMBL/GenBank/DDBJ whole genome shotgun (WGS) entry which is preliminary data.</text>
</comment>
<evidence type="ECO:0000313" key="3">
    <source>
        <dbReference type="Proteomes" id="UP000235392"/>
    </source>
</evidence>
<accession>A0A2N5VA05</accession>
<sequence>MGNTDQPQNTTGAQSGQNPNPSKQASIDASTTTAKTATTKRPRLTELAEKQQSNKANDPAKSKEQAGDKTPEDKDEPVLQFAQLANPIEPGKATQEKEIDTNKALMKRLMARALAAEIAGDDIKANLYLDMYAEAKSKIVTAKRSYATEESATPAKATSEPSRKMQVKQGGLSFVANQVNTFLDMGLPPYFNKNMKELKGPLPITIFNKRWQDVAMIHHSEKRQRASESSADKDTYTGLRYPSEWEQIFSEWTINHRGFHKSLRDVYKFDEFTDWALGHKAHCDAIQATDGFMAALRYDIHLRTNVFAHHVTDPETVETAVPNILEKREDIVEACFAEARYYNELTFRDKNPYAPGGIRAGWDPTTGLPKQYKPAAGKQQPINPWAPPAPAQYGYGQQYPAQQPQFQPYQQYQLQYQQPAQPYQQPYQQPVQHQQPYGPLQGGSHPAQGGDQKQGTRGHWVRGYKGNNFIANYQDSRRNQQQQGAQSQGKDQAK</sequence>
<name>A0A2N5VA05_9BASI</name>
<evidence type="ECO:0000313" key="2">
    <source>
        <dbReference type="EMBL" id="PLW46829.1"/>
    </source>
</evidence>
<reference evidence="2 3" key="1">
    <citation type="submission" date="2017-11" db="EMBL/GenBank/DDBJ databases">
        <title>De novo assembly and phasing of dikaryotic genomes from two isolates of Puccinia coronata f. sp. avenae, the causal agent of oat crown rust.</title>
        <authorList>
            <person name="Miller M.E."/>
            <person name="Zhang Y."/>
            <person name="Omidvar V."/>
            <person name="Sperschneider J."/>
            <person name="Schwessinger B."/>
            <person name="Raley C."/>
            <person name="Palmer J.M."/>
            <person name="Garnica D."/>
            <person name="Upadhyaya N."/>
            <person name="Rathjen J."/>
            <person name="Taylor J.M."/>
            <person name="Park R.F."/>
            <person name="Dodds P.N."/>
            <person name="Hirsch C.D."/>
            <person name="Kianian S.F."/>
            <person name="Figueroa M."/>
        </authorList>
    </citation>
    <scope>NUCLEOTIDE SEQUENCE [LARGE SCALE GENOMIC DNA]</scope>
    <source>
        <strain evidence="2">12SD80</strain>
    </source>
</reference>
<dbReference type="Proteomes" id="UP000235392">
    <property type="component" value="Unassembled WGS sequence"/>
</dbReference>
<proteinExistence type="predicted"/>
<feature type="region of interest" description="Disordered" evidence="1">
    <location>
        <begin position="353"/>
        <end position="396"/>
    </location>
</feature>
<feature type="compositionally biased region" description="Low complexity" evidence="1">
    <location>
        <begin position="419"/>
        <end position="439"/>
    </location>
</feature>
<protein>
    <submittedName>
        <fullName evidence="2">Uncharacterized protein</fullName>
    </submittedName>
</protein>
<dbReference type="EMBL" id="PGCI01000036">
    <property type="protein sequence ID" value="PLW46829.1"/>
    <property type="molecule type" value="Genomic_DNA"/>
</dbReference>
<feature type="compositionally biased region" description="Polar residues" evidence="1">
    <location>
        <begin position="1"/>
        <end position="30"/>
    </location>
</feature>
<feature type="region of interest" description="Disordered" evidence="1">
    <location>
        <begin position="419"/>
        <end position="494"/>
    </location>
</feature>
<feature type="compositionally biased region" description="Low complexity" evidence="1">
    <location>
        <begin position="479"/>
        <end position="494"/>
    </location>
</feature>
<organism evidence="2 3">
    <name type="scientific">Puccinia coronata f. sp. avenae</name>
    <dbReference type="NCBI Taxonomy" id="200324"/>
    <lineage>
        <taxon>Eukaryota</taxon>
        <taxon>Fungi</taxon>
        <taxon>Dikarya</taxon>
        <taxon>Basidiomycota</taxon>
        <taxon>Pucciniomycotina</taxon>
        <taxon>Pucciniomycetes</taxon>
        <taxon>Pucciniales</taxon>
        <taxon>Pucciniaceae</taxon>
        <taxon>Puccinia</taxon>
    </lineage>
</organism>
<feature type="region of interest" description="Disordered" evidence="1">
    <location>
        <begin position="1"/>
        <end position="74"/>
    </location>
</feature>
<evidence type="ECO:0000256" key="1">
    <source>
        <dbReference type="SAM" id="MobiDB-lite"/>
    </source>
</evidence>